<keyword evidence="1" id="KW-0732">Signal</keyword>
<evidence type="ECO:0000256" key="1">
    <source>
        <dbReference type="SAM" id="SignalP"/>
    </source>
</evidence>
<feature type="signal peptide" evidence="1">
    <location>
        <begin position="1"/>
        <end position="16"/>
    </location>
</feature>
<keyword evidence="3" id="KW-1185">Reference proteome</keyword>
<dbReference type="PANTHER" id="PTHR38847">
    <property type="match status" value="1"/>
</dbReference>
<feature type="chain" id="PRO_5046696059" description="Secreted protein" evidence="1">
    <location>
        <begin position="17"/>
        <end position="239"/>
    </location>
</feature>
<dbReference type="Proteomes" id="UP001583177">
    <property type="component" value="Unassembled WGS sequence"/>
</dbReference>
<evidence type="ECO:0000313" key="2">
    <source>
        <dbReference type="EMBL" id="KAL1866309.1"/>
    </source>
</evidence>
<evidence type="ECO:0000313" key="3">
    <source>
        <dbReference type="Proteomes" id="UP001583177"/>
    </source>
</evidence>
<proteinExistence type="predicted"/>
<dbReference type="InterPro" id="IPR025649">
    <property type="entry name" value="DUF4360"/>
</dbReference>
<comment type="caution">
    <text evidence="2">The sequence shown here is derived from an EMBL/GenBank/DDBJ whole genome shotgun (WGS) entry which is preliminary data.</text>
</comment>
<dbReference type="EMBL" id="JAWRVE010000056">
    <property type="protein sequence ID" value="KAL1866309.1"/>
    <property type="molecule type" value="Genomic_DNA"/>
</dbReference>
<protein>
    <recommendedName>
        <fullName evidence="4">Secreted protein</fullName>
    </recommendedName>
</protein>
<accession>A0ABR3WS97</accession>
<dbReference type="PANTHER" id="PTHR38847:SF1">
    <property type="entry name" value="PSEUDOURIDINE SYNTHASE RSUA_RLUA-LIKE DOMAIN-CONTAINING PROTEIN"/>
    <property type="match status" value="1"/>
</dbReference>
<name>A0ABR3WS97_9PEZI</name>
<evidence type="ECO:0008006" key="4">
    <source>
        <dbReference type="Google" id="ProtNLM"/>
    </source>
</evidence>
<dbReference type="Pfam" id="PF14273">
    <property type="entry name" value="DUF4360"/>
    <property type="match status" value="1"/>
</dbReference>
<gene>
    <name evidence="2" type="ORF">Daus18300_006770</name>
</gene>
<organism evidence="2 3">
    <name type="scientific">Diaporthe australafricana</name>
    <dbReference type="NCBI Taxonomy" id="127596"/>
    <lineage>
        <taxon>Eukaryota</taxon>
        <taxon>Fungi</taxon>
        <taxon>Dikarya</taxon>
        <taxon>Ascomycota</taxon>
        <taxon>Pezizomycotina</taxon>
        <taxon>Sordariomycetes</taxon>
        <taxon>Sordariomycetidae</taxon>
        <taxon>Diaporthales</taxon>
        <taxon>Diaporthaceae</taxon>
        <taxon>Diaporthe</taxon>
    </lineage>
</organism>
<reference evidence="2 3" key="1">
    <citation type="journal article" date="2024" name="IMA Fungus">
        <title>IMA Genome - F19 : A genome assembly and annotation guide to empower mycologists, including annotated draft genome sequences of Ceratocystis pirilliformis, Diaporthe australafricana, Fusarium ophioides, Paecilomyces lecythidis, and Sporothrix stenoceras.</title>
        <authorList>
            <person name="Aylward J."/>
            <person name="Wilson A.M."/>
            <person name="Visagie C.M."/>
            <person name="Spraker J."/>
            <person name="Barnes I."/>
            <person name="Buitendag C."/>
            <person name="Ceriani C."/>
            <person name="Del Mar Angel L."/>
            <person name="du Plessis D."/>
            <person name="Fuchs T."/>
            <person name="Gasser K."/>
            <person name="Kramer D."/>
            <person name="Li W."/>
            <person name="Munsamy K."/>
            <person name="Piso A."/>
            <person name="Price J.L."/>
            <person name="Sonnekus B."/>
            <person name="Thomas C."/>
            <person name="van der Nest A."/>
            <person name="van Dijk A."/>
            <person name="van Heerden A."/>
            <person name="van Vuuren N."/>
            <person name="Yilmaz N."/>
            <person name="Duong T.A."/>
            <person name="van der Merwe N.A."/>
            <person name="Wingfield M.J."/>
            <person name="Wingfield B.D."/>
        </authorList>
    </citation>
    <scope>NUCLEOTIDE SEQUENCE [LARGE SCALE GENOMIC DNA]</scope>
    <source>
        <strain evidence="2 3">CMW 18300</strain>
    </source>
</reference>
<sequence>MLLITVLILLPVSVLAGILPRISVPGWTAPSSTDLKALAPTAITGVPISKPSGISIVSVSYSGKGCPSGSVSTSLSADKTVVTLGFDKFQAYIGPGTSVADHFKSCNLILTLKYPPAYSFAVVSSTYHGYAQLDSSVTGKFYSTYFLSSLASATFSTSTSVLGGGTWESGSVYTKSDTISTPNLIFSPCGLLGIGSAALLNIGNTISLSSSNSSASGLMTNDDATVATTQQVALKWFTC</sequence>